<accession>A0A6L5XAM7</accession>
<dbReference type="Proteomes" id="UP000481852">
    <property type="component" value="Unassembled WGS sequence"/>
</dbReference>
<proteinExistence type="predicted"/>
<evidence type="ECO:0000313" key="2">
    <source>
        <dbReference type="Proteomes" id="UP000481852"/>
    </source>
</evidence>
<evidence type="ECO:0008006" key="3">
    <source>
        <dbReference type="Google" id="ProtNLM"/>
    </source>
</evidence>
<sequence length="139" mass="15776">MRPIERITEESFAPYGSVIAFPAEDQTNFYVVANDQTHPWRLACFRYSNHSIRKIECHPTSQESFEPLEGTTLLLVAEHTNPENWKLFLLDRPVILKAGVWHQTLSLTPEATVKITENLDVYSDYANLAGEVQVGAIES</sequence>
<dbReference type="RefSeq" id="WP_154527513.1">
    <property type="nucleotide sequence ID" value="NZ_VULZ01000022.1"/>
</dbReference>
<dbReference type="Gene3D" id="2.60.120.10">
    <property type="entry name" value="Jelly Rolls"/>
    <property type="match status" value="1"/>
</dbReference>
<evidence type="ECO:0000313" key="1">
    <source>
        <dbReference type="EMBL" id="MSS16086.1"/>
    </source>
</evidence>
<protein>
    <recommendedName>
        <fullName evidence="3">Ureidoglycolate hydrolase</fullName>
    </recommendedName>
</protein>
<dbReference type="AlphaFoldDB" id="A0A6L5XAM7"/>
<keyword evidence="2" id="KW-1185">Reference proteome</keyword>
<dbReference type="SUPFAM" id="SSF51182">
    <property type="entry name" value="RmlC-like cupins"/>
    <property type="match status" value="1"/>
</dbReference>
<organism evidence="1 2">
    <name type="scientific">Porcincola intestinalis</name>
    <dbReference type="NCBI Taxonomy" id="2606632"/>
    <lineage>
        <taxon>Bacteria</taxon>
        <taxon>Bacillati</taxon>
        <taxon>Bacillota</taxon>
        <taxon>Clostridia</taxon>
        <taxon>Lachnospirales</taxon>
        <taxon>Lachnospiraceae</taxon>
        <taxon>Porcincola</taxon>
    </lineage>
</organism>
<dbReference type="EMBL" id="VULZ01000022">
    <property type="protein sequence ID" value="MSS16086.1"/>
    <property type="molecule type" value="Genomic_DNA"/>
</dbReference>
<reference evidence="1 2" key="1">
    <citation type="submission" date="2019-08" db="EMBL/GenBank/DDBJ databases">
        <title>In-depth cultivation of the pig gut microbiome towards novel bacterial diversity and tailored functional studies.</title>
        <authorList>
            <person name="Wylensek D."/>
            <person name="Hitch T.C.A."/>
            <person name="Clavel T."/>
        </authorList>
    </citation>
    <scope>NUCLEOTIDE SEQUENCE [LARGE SCALE GENOMIC DNA]</scope>
    <source>
        <strain evidence="1 2">Oil+RF-744-WCA-WT-11</strain>
    </source>
</reference>
<comment type="caution">
    <text evidence="1">The sequence shown here is derived from an EMBL/GenBank/DDBJ whole genome shotgun (WGS) entry which is preliminary data.</text>
</comment>
<name>A0A6L5XAM7_9FIRM</name>
<dbReference type="InterPro" id="IPR014710">
    <property type="entry name" value="RmlC-like_jellyroll"/>
</dbReference>
<gene>
    <name evidence="1" type="ORF">FYJ35_13825</name>
</gene>
<dbReference type="InterPro" id="IPR011051">
    <property type="entry name" value="RmlC_Cupin_sf"/>
</dbReference>